<dbReference type="Pfam" id="PF13685">
    <property type="entry name" value="Fe-ADH_2"/>
    <property type="match status" value="1"/>
</dbReference>
<dbReference type="Gene3D" id="3.40.50.1970">
    <property type="match status" value="1"/>
</dbReference>
<evidence type="ECO:0000313" key="11">
    <source>
        <dbReference type="EMBL" id="ERG96564.1"/>
    </source>
</evidence>
<proteinExistence type="predicted"/>
<keyword evidence="10" id="KW-1208">Phospholipid metabolism</keyword>
<evidence type="ECO:0000256" key="9">
    <source>
        <dbReference type="ARBA" id="ARBA00023209"/>
    </source>
</evidence>
<dbReference type="SUPFAM" id="SSF56796">
    <property type="entry name" value="Dehydroquinate synthase-like"/>
    <property type="match status" value="1"/>
</dbReference>
<dbReference type="eggNOG" id="arCOG00982">
    <property type="taxonomic scope" value="Archaea"/>
</dbReference>
<keyword evidence="1" id="KW-0963">Cytoplasm</keyword>
<dbReference type="GO" id="GO:0046872">
    <property type="term" value="F:metal ion binding"/>
    <property type="evidence" value="ECO:0007669"/>
    <property type="project" value="UniProtKB-KW"/>
</dbReference>
<gene>
    <name evidence="11" type="ORF">J07HQW2_03044</name>
</gene>
<evidence type="ECO:0000256" key="3">
    <source>
        <dbReference type="ARBA" id="ARBA00022723"/>
    </source>
</evidence>
<keyword evidence="9" id="KW-0594">Phospholipid biosynthesis</keyword>
<keyword evidence="7" id="KW-0520">NAD</keyword>
<evidence type="ECO:0000256" key="10">
    <source>
        <dbReference type="ARBA" id="ARBA00023264"/>
    </source>
</evidence>
<reference evidence="11 12" key="1">
    <citation type="journal article" date="2013" name="PLoS ONE">
        <title>Assembly-driven community genomics of a hypersaline microbial ecosystem.</title>
        <authorList>
            <person name="Podell S."/>
            <person name="Ugalde J.A."/>
            <person name="Narasingarao P."/>
            <person name="Banfield J.F."/>
            <person name="Heidelberg K.B."/>
            <person name="Allen E.E."/>
        </authorList>
    </citation>
    <scope>NUCLEOTIDE SEQUENCE [LARGE SCALE GENOMIC DNA]</scope>
    <source>
        <strain evidence="12">J07HQW2</strain>
    </source>
</reference>
<accession>U1N153</accession>
<dbReference type="Gene3D" id="1.20.1090.10">
    <property type="entry name" value="Dehydroquinate synthase-like - alpha domain"/>
    <property type="match status" value="1"/>
</dbReference>
<evidence type="ECO:0000256" key="8">
    <source>
        <dbReference type="ARBA" id="ARBA00023098"/>
    </source>
</evidence>
<evidence type="ECO:0000256" key="4">
    <source>
        <dbReference type="ARBA" id="ARBA00022833"/>
    </source>
</evidence>
<name>U1N153_9EURY</name>
<keyword evidence="5" id="KW-0521">NADP</keyword>
<keyword evidence="4" id="KW-0862">Zinc</keyword>
<dbReference type="AlphaFoldDB" id="U1N153"/>
<dbReference type="GO" id="GO:0016614">
    <property type="term" value="F:oxidoreductase activity, acting on CH-OH group of donors"/>
    <property type="evidence" value="ECO:0007669"/>
    <property type="project" value="InterPro"/>
</dbReference>
<organism evidence="11 12">
    <name type="scientific">Haloquadratum walsbyi J07HQW2</name>
    <dbReference type="NCBI Taxonomy" id="1238425"/>
    <lineage>
        <taxon>Archaea</taxon>
        <taxon>Methanobacteriati</taxon>
        <taxon>Methanobacteriota</taxon>
        <taxon>Stenosarchaea group</taxon>
        <taxon>Halobacteria</taxon>
        <taxon>Halobacteriales</taxon>
        <taxon>Haloferacaceae</taxon>
        <taxon>Haloquadratum</taxon>
    </lineage>
</organism>
<evidence type="ECO:0000256" key="2">
    <source>
        <dbReference type="ARBA" id="ARBA00022516"/>
    </source>
</evidence>
<evidence type="ECO:0000256" key="5">
    <source>
        <dbReference type="ARBA" id="ARBA00022857"/>
    </source>
</evidence>
<dbReference type="HOGENOM" id="CLU_881692_0_0_2"/>
<protein>
    <submittedName>
        <fullName evidence="11">Glycerol dehydrogenase related enzyme</fullName>
    </submittedName>
</protein>
<dbReference type="Proteomes" id="UP000030710">
    <property type="component" value="Unassembled WGS sequence"/>
</dbReference>
<keyword evidence="8" id="KW-0443">Lipid metabolism</keyword>
<dbReference type="EMBL" id="KE356561">
    <property type="protein sequence ID" value="ERG96564.1"/>
    <property type="molecule type" value="Genomic_DNA"/>
</dbReference>
<evidence type="ECO:0000256" key="6">
    <source>
        <dbReference type="ARBA" id="ARBA00023002"/>
    </source>
</evidence>
<keyword evidence="2" id="KW-0444">Lipid biosynthesis</keyword>
<dbReference type="InterPro" id="IPR032837">
    <property type="entry name" value="G1PDH"/>
</dbReference>
<keyword evidence="6" id="KW-0560">Oxidoreductase</keyword>
<dbReference type="InterPro" id="IPR016205">
    <property type="entry name" value="Glycerol_DH"/>
</dbReference>
<dbReference type="PANTHER" id="PTHR43616:SF5">
    <property type="entry name" value="GLYCEROL DEHYDROGENASE 1"/>
    <property type="match status" value="1"/>
</dbReference>
<dbReference type="STRING" id="1238425.J07HQW2_03044"/>
<evidence type="ECO:0000256" key="1">
    <source>
        <dbReference type="ARBA" id="ARBA00022490"/>
    </source>
</evidence>
<evidence type="ECO:0000313" key="12">
    <source>
        <dbReference type="Proteomes" id="UP000030710"/>
    </source>
</evidence>
<evidence type="ECO:0000256" key="7">
    <source>
        <dbReference type="ARBA" id="ARBA00023027"/>
    </source>
</evidence>
<dbReference type="GO" id="GO:0008654">
    <property type="term" value="P:phospholipid biosynthetic process"/>
    <property type="evidence" value="ECO:0007669"/>
    <property type="project" value="UniProtKB-KW"/>
</dbReference>
<dbReference type="PANTHER" id="PTHR43616">
    <property type="entry name" value="GLYCEROL DEHYDROGENASE"/>
    <property type="match status" value="1"/>
</dbReference>
<keyword evidence="3" id="KW-0479">Metal-binding</keyword>
<sequence>MFKKTTWIKLPRNVLVGHDVISDLAAATEELYLDGRPLIITSPTPNQLIGDRVRAQFADPQTILVDHASFDAVEDVIETAEAADVGYLIGLGGGKPIDIAKMASDRLGCAFVSVPTAASHDGIVSGRSSIPEGDTRHSVAADPPLAVIADTAVLVEAPWELTTAGCADIISNYTAVQDWQLAHRLQDVEYSEYAGALSQMTAEMLVDNSDAIKQGFEDLHGSLRRRLFPLALLCQLPDPHGRHPALSILFHINLIGLSLMQHYMVIKSESHPSLQHIFTLVKTVSGKISAMRSRMSVHQQQQQNLILLQTYLFRQ</sequence>